<sequence>MEPVLIPSTIRHTDRSSSDHSALPTKSFPVELNVRATDITSSELCNQRPSRDSPTTTCTELDRGHPKTRLRIRSRLFFAVVSCRGLPGQADGYLPKGMPVQCASDAVRTGRDPHRKLRRSCFKSHQHDSAGFLQITRKNQLLKPCLLPTNMLLLRVLDINDTRGFGLMQTEQRKTTRILLWSRESYHIFLGSELAIWRRNSAW</sequence>
<dbReference type="EMBL" id="BDGG01000004">
    <property type="protein sequence ID" value="GAU97354.1"/>
    <property type="molecule type" value="Genomic_DNA"/>
</dbReference>
<accession>A0A1D1V6R6</accession>
<organism evidence="2 3">
    <name type="scientific">Ramazzottius varieornatus</name>
    <name type="common">Water bear</name>
    <name type="synonym">Tardigrade</name>
    <dbReference type="NCBI Taxonomy" id="947166"/>
    <lineage>
        <taxon>Eukaryota</taxon>
        <taxon>Metazoa</taxon>
        <taxon>Ecdysozoa</taxon>
        <taxon>Tardigrada</taxon>
        <taxon>Eutardigrada</taxon>
        <taxon>Parachela</taxon>
        <taxon>Hypsibioidea</taxon>
        <taxon>Ramazzottiidae</taxon>
        <taxon>Ramazzottius</taxon>
    </lineage>
</organism>
<evidence type="ECO:0000313" key="3">
    <source>
        <dbReference type="Proteomes" id="UP000186922"/>
    </source>
</evidence>
<proteinExistence type="predicted"/>
<feature type="region of interest" description="Disordered" evidence="1">
    <location>
        <begin position="43"/>
        <end position="64"/>
    </location>
</feature>
<feature type="compositionally biased region" description="Polar residues" evidence="1">
    <location>
        <begin position="43"/>
        <end position="59"/>
    </location>
</feature>
<name>A0A1D1V6R6_RAMVA</name>
<gene>
    <name evidence="2" type="primary">RvY_08670</name>
    <name evidence="2" type="synonym">RvY_08670.2</name>
    <name evidence="2" type="ORF">RvY_08670-2</name>
</gene>
<keyword evidence="3" id="KW-1185">Reference proteome</keyword>
<evidence type="ECO:0000256" key="1">
    <source>
        <dbReference type="SAM" id="MobiDB-lite"/>
    </source>
</evidence>
<dbReference type="Proteomes" id="UP000186922">
    <property type="component" value="Unassembled WGS sequence"/>
</dbReference>
<reference evidence="2 3" key="1">
    <citation type="journal article" date="2016" name="Nat. Commun.">
        <title>Extremotolerant tardigrade genome and improved radiotolerance of human cultured cells by tardigrade-unique protein.</title>
        <authorList>
            <person name="Hashimoto T."/>
            <person name="Horikawa D.D."/>
            <person name="Saito Y."/>
            <person name="Kuwahara H."/>
            <person name="Kozuka-Hata H."/>
            <person name="Shin-I T."/>
            <person name="Minakuchi Y."/>
            <person name="Ohishi K."/>
            <person name="Motoyama A."/>
            <person name="Aizu T."/>
            <person name="Enomoto A."/>
            <person name="Kondo K."/>
            <person name="Tanaka S."/>
            <person name="Hara Y."/>
            <person name="Koshikawa S."/>
            <person name="Sagara H."/>
            <person name="Miura T."/>
            <person name="Yokobori S."/>
            <person name="Miyagawa K."/>
            <person name="Suzuki Y."/>
            <person name="Kubo T."/>
            <person name="Oyama M."/>
            <person name="Kohara Y."/>
            <person name="Fujiyama A."/>
            <person name="Arakawa K."/>
            <person name="Katayama T."/>
            <person name="Toyoda A."/>
            <person name="Kunieda T."/>
        </authorList>
    </citation>
    <scope>NUCLEOTIDE SEQUENCE [LARGE SCALE GENOMIC DNA]</scope>
    <source>
        <strain evidence="2 3">YOKOZUNA-1</strain>
    </source>
</reference>
<feature type="region of interest" description="Disordered" evidence="1">
    <location>
        <begin position="1"/>
        <end position="25"/>
    </location>
</feature>
<protein>
    <submittedName>
        <fullName evidence="2">Uncharacterized protein</fullName>
    </submittedName>
</protein>
<dbReference type="AlphaFoldDB" id="A0A1D1V6R6"/>
<evidence type="ECO:0000313" key="2">
    <source>
        <dbReference type="EMBL" id="GAU97354.1"/>
    </source>
</evidence>
<comment type="caution">
    <text evidence="2">The sequence shown here is derived from an EMBL/GenBank/DDBJ whole genome shotgun (WGS) entry which is preliminary data.</text>
</comment>